<comment type="caution">
    <text evidence="1">The sequence shown here is derived from an EMBL/GenBank/DDBJ whole genome shotgun (WGS) entry which is preliminary data.</text>
</comment>
<dbReference type="Proteomes" id="UP000324376">
    <property type="component" value="Unassembled WGS sequence"/>
</dbReference>
<sequence>MRNLSSHTKLYKQAHDILHLSRQIALYLTPDFVALESDGSENPHVYYTGDIIKHSNGLYPEILKAENQPFQEDRVKSANALSKLIQRLTFACERLEKSSSNGRDFIILLRKEIKKFRRLQRNWMTTL</sequence>
<evidence type="ECO:0000313" key="1">
    <source>
        <dbReference type="EMBL" id="TYP70921.1"/>
    </source>
</evidence>
<name>A0A5S5BUS3_9FLAO</name>
<proteinExistence type="predicted"/>
<dbReference type="AlphaFoldDB" id="A0A5S5BUS3"/>
<evidence type="ECO:0000313" key="2">
    <source>
        <dbReference type="Proteomes" id="UP000324376"/>
    </source>
</evidence>
<dbReference type="EMBL" id="VNHU01000011">
    <property type="protein sequence ID" value="TYP70921.1"/>
    <property type="molecule type" value="Genomic_DNA"/>
</dbReference>
<keyword evidence="2" id="KW-1185">Reference proteome</keyword>
<dbReference type="RefSeq" id="WP_148783622.1">
    <property type="nucleotide sequence ID" value="NZ_VNHU01000011.1"/>
</dbReference>
<dbReference type="OrthoDB" id="1441544at2"/>
<protein>
    <submittedName>
        <fullName evidence="1">Uncharacterized protein</fullName>
    </submittedName>
</protein>
<accession>A0A5S5BUS3</accession>
<gene>
    <name evidence="1" type="ORF">BD809_11189</name>
</gene>
<reference evidence="1 2" key="1">
    <citation type="submission" date="2019-07" db="EMBL/GenBank/DDBJ databases">
        <title>Genomic Encyclopedia of Archaeal and Bacterial Type Strains, Phase II (KMG-II): from individual species to whole genera.</title>
        <authorList>
            <person name="Goeker M."/>
        </authorList>
    </citation>
    <scope>NUCLEOTIDE SEQUENCE [LARGE SCALE GENOMIC DNA]</scope>
    <source>
        <strain evidence="1 2">DSM 17527</strain>
    </source>
</reference>
<organism evidence="1 2">
    <name type="scientific">Aquimarina intermedia</name>
    <dbReference type="NCBI Taxonomy" id="350814"/>
    <lineage>
        <taxon>Bacteria</taxon>
        <taxon>Pseudomonadati</taxon>
        <taxon>Bacteroidota</taxon>
        <taxon>Flavobacteriia</taxon>
        <taxon>Flavobacteriales</taxon>
        <taxon>Flavobacteriaceae</taxon>
        <taxon>Aquimarina</taxon>
    </lineage>
</organism>